<gene>
    <name evidence="1" type="ORF">ALO35_05236</name>
</gene>
<reference evidence="1 2" key="1">
    <citation type="submission" date="2015-09" db="EMBL/GenBank/DDBJ databases">
        <title>Genome announcement of multiple Pseudomonas syringae strains.</title>
        <authorList>
            <person name="Thakur S."/>
            <person name="Wang P.W."/>
            <person name="Gong Y."/>
            <person name="Weir B.S."/>
            <person name="Guttman D.S."/>
        </authorList>
    </citation>
    <scope>NUCLEOTIDE SEQUENCE [LARGE SCALE GENOMIC DNA]</scope>
    <source>
        <strain evidence="1 2">ICMP3507</strain>
    </source>
</reference>
<organism evidence="1 2">
    <name type="scientific">Pseudomonas amygdali pv. lachrymans</name>
    <name type="common">Pseudomonas syringae pv. lachrymans</name>
    <dbReference type="NCBI Taxonomy" id="53707"/>
    <lineage>
        <taxon>Bacteria</taxon>
        <taxon>Pseudomonadati</taxon>
        <taxon>Pseudomonadota</taxon>
        <taxon>Gammaproteobacteria</taxon>
        <taxon>Pseudomonadales</taxon>
        <taxon>Pseudomonadaceae</taxon>
        <taxon>Pseudomonas</taxon>
        <taxon>Pseudomonas amygdali</taxon>
    </lineage>
</organism>
<sequence length="40" mass="4321">MRIVVDADQPMLEHLRPGMSVVVSIDTSVEGDEPSGPEAR</sequence>
<protein>
    <submittedName>
        <fullName evidence="1">HlyD family secretion protein</fullName>
    </submittedName>
</protein>
<dbReference type="AlphaFoldDB" id="A0A0P9SFS2"/>
<accession>A0A0P9SFS2</accession>
<evidence type="ECO:0000313" key="2">
    <source>
        <dbReference type="Proteomes" id="UP000050265"/>
    </source>
</evidence>
<dbReference type="Proteomes" id="UP000050265">
    <property type="component" value="Unassembled WGS sequence"/>
</dbReference>
<evidence type="ECO:0000313" key="1">
    <source>
        <dbReference type="EMBL" id="KPX55840.1"/>
    </source>
</evidence>
<proteinExistence type="predicted"/>
<dbReference type="PATRIC" id="fig|53707.9.peg.4092"/>
<name>A0A0P9SFS2_PSEAV</name>
<dbReference type="EMBL" id="LJQP01000459">
    <property type="protein sequence ID" value="KPX55840.1"/>
    <property type="molecule type" value="Genomic_DNA"/>
</dbReference>
<comment type="caution">
    <text evidence="1">The sequence shown here is derived from an EMBL/GenBank/DDBJ whole genome shotgun (WGS) entry which is preliminary data.</text>
</comment>